<name>A0A6A8D7X7_9BACI</name>
<organism evidence="2 3">
    <name type="scientific">Aquibacillus halophilus</name>
    <dbReference type="NCBI Taxonomy" id="930132"/>
    <lineage>
        <taxon>Bacteria</taxon>
        <taxon>Bacillati</taxon>
        <taxon>Bacillota</taxon>
        <taxon>Bacilli</taxon>
        <taxon>Bacillales</taxon>
        <taxon>Bacillaceae</taxon>
        <taxon>Aquibacillus</taxon>
    </lineage>
</organism>
<dbReference type="SUPFAM" id="SSF51556">
    <property type="entry name" value="Metallo-dependent hydrolases"/>
    <property type="match status" value="1"/>
</dbReference>
<dbReference type="AlphaFoldDB" id="A0A6A8D7X7"/>
<evidence type="ECO:0000313" key="3">
    <source>
        <dbReference type="Proteomes" id="UP000799092"/>
    </source>
</evidence>
<gene>
    <name evidence="2" type="ORF">GH741_03355</name>
</gene>
<dbReference type="Gene3D" id="3.20.20.140">
    <property type="entry name" value="Metal-dependent hydrolases"/>
    <property type="match status" value="1"/>
</dbReference>
<dbReference type="GO" id="GO:0016810">
    <property type="term" value="F:hydrolase activity, acting on carbon-nitrogen (but not peptide) bonds"/>
    <property type="evidence" value="ECO:0007669"/>
    <property type="project" value="InterPro"/>
</dbReference>
<keyword evidence="3" id="KW-1185">Reference proteome</keyword>
<reference evidence="2" key="1">
    <citation type="submission" date="2019-11" db="EMBL/GenBank/DDBJ databases">
        <authorList>
            <person name="Li J."/>
        </authorList>
    </citation>
    <scope>NUCLEOTIDE SEQUENCE</scope>
    <source>
        <strain evidence="2">B6B</strain>
    </source>
</reference>
<dbReference type="Gene3D" id="3.10.310.70">
    <property type="match status" value="1"/>
</dbReference>
<dbReference type="Proteomes" id="UP000799092">
    <property type="component" value="Unassembled WGS sequence"/>
</dbReference>
<dbReference type="SUPFAM" id="SSF51338">
    <property type="entry name" value="Composite domain of metallo-dependent hydrolases"/>
    <property type="match status" value="1"/>
</dbReference>
<dbReference type="InterPro" id="IPR033932">
    <property type="entry name" value="YtcJ-like"/>
</dbReference>
<accession>A0A6A8D7X7</accession>
<dbReference type="CDD" id="cd01300">
    <property type="entry name" value="YtcJ_like"/>
    <property type="match status" value="1"/>
</dbReference>
<dbReference type="EMBL" id="WJNG01000002">
    <property type="protein sequence ID" value="MRH41708.1"/>
    <property type="molecule type" value="Genomic_DNA"/>
</dbReference>
<dbReference type="InterPro" id="IPR032466">
    <property type="entry name" value="Metal_Hydrolase"/>
</dbReference>
<dbReference type="OrthoDB" id="9767366at2"/>
<dbReference type="RefSeq" id="WP_153735337.1">
    <property type="nucleotide sequence ID" value="NZ_WJNG01000002.1"/>
</dbReference>
<sequence length="544" mass="62000">MNDYRYADLVLSSNAVFTGLQNQPFKGSVAIKENVILAVGTEQEIRPFIGEQTKVMYFGEQLIMPGFNDFHTHLFLGSLSQESVTLNQAKSEQEVAEMVKIFADSRPTDRWIFGFRWYHVYWDEKKLPHRSTLDKLIPDRPVFLFNDECHGAWVNSKALELLGIDKDTPNPPFGEIMRDEDGEATGFLYETAMTYAKEVFESIPIERQEELLQNFLKTTARLGITSVSDMLPLPGLELGNLSLYKQFDVQNKLTTRIHFLAALNGDLEHPRYLREVFNSEKLKFSGLKQFLDGVPITYTAFMIDPYTDNDTTRGNTLIPIDVVKEWTKEADKENFRIRLHACGDGAVRLGLDCFEAAQRQNGQRDSRHTIEHIEVIHPDDMDRFSELDVIASFQPEHMAVSKQFATNTYRKRLGKEREKYTWPINSIKDSGAPIAFGTDFPVVGLDPLTEIYRAVTRVHDDGYPIGGWNPSEKISLAEALRFYTLGSAYGVFRESELGTLEKGKLADVIVLDRNLFNVGLEEIRDTRVALTVMDGKVVYYAEDL</sequence>
<feature type="domain" description="Amidohydrolase 3" evidence="1">
    <location>
        <begin position="62"/>
        <end position="539"/>
    </location>
</feature>
<evidence type="ECO:0000259" key="1">
    <source>
        <dbReference type="Pfam" id="PF07969"/>
    </source>
</evidence>
<dbReference type="Gene3D" id="2.30.40.10">
    <property type="entry name" value="Urease, subunit C, domain 1"/>
    <property type="match status" value="1"/>
</dbReference>
<comment type="caution">
    <text evidence="2">The sequence shown here is derived from an EMBL/GenBank/DDBJ whole genome shotgun (WGS) entry which is preliminary data.</text>
</comment>
<dbReference type="InterPro" id="IPR011059">
    <property type="entry name" value="Metal-dep_hydrolase_composite"/>
</dbReference>
<dbReference type="PANTHER" id="PTHR22642:SF2">
    <property type="entry name" value="PROTEIN LONG AFTER FAR-RED 3"/>
    <property type="match status" value="1"/>
</dbReference>
<proteinExistence type="predicted"/>
<dbReference type="PANTHER" id="PTHR22642">
    <property type="entry name" value="IMIDAZOLONEPROPIONASE"/>
    <property type="match status" value="1"/>
</dbReference>
<evidence type="ECO:0000313" key="2">
    <source>
        <dbReference type="EMBL" id="MRH41708.1"/>
    </source>
</evidence>
<protein>
    <submittedName>
        <fullName evidence="2">Amidohydrolase family protein</fullName>
    </submittedName>
</protein>
<dbReference type="InterPro" id="IPR013108">
    <property type="entry name" value="Amidohydro_3"/>
</dbReference>
<keyword evidence="2" id="KW-0378">Hydrolase</keyword>
<dbReference type="Pfam" id="PF07969">
    <property type="entry name" value="Amidohydro_3"/>
    <property type="match status" value="1"/>
</dbReference>